<evidence type="ECO:0000313" key="1">
    <source>
        <dbReference type="EMBL" id="AFP49315.1"/>
    </source>
</evidence>
<dbReference type="PANTHER" id="PTHR10426">
    <property type="entry name" value="STRICTOSIDINE SYNTHASE-RELATED"/>
    <property type="match status" value="1"/>
</dbReference>
<dbReference type="InterPro" id="IPR011042">
    <property type="entry name" value="6-blade_b-propeller_TolB-like"/>
</dbReference>
<dbReference type="GO" id="GO:0012505">
    <property type="term" value="C:endomembrane system"/>
    <property type="evidence" value="ECO:0007669"/>
    <property type="project" value="TreeGrafter"/>
</dbReference>
<proteinExistence type="evidence at transcript level"/>
<reference evidence="1" key="1">
    <citation type="journal article" date="2012" name="BMC Plant Biol.">
        <title>Molecular interactions between the olive and the fruit fly Bactrocera oleave.</title>
        <authorList>
            <person name="Corrado G."/>
            <person name="Alagna F."/>
            <person name="Rocco M."/>
            <person name="Renzone G."/>
            <person name="Varricchio P."/>
            <person name="Coppola V."/>
            <person name="Coppola M."/>
            <person name="Garonna A."/>
            <person name="Baldoni L."/>
            <person name="Scaloni A."/>
            <person name="Rao R."/>
        </authorList>
    </citation>
    <scope>NUCLEOTIDE SEQUENCE</scope>
</reference>
<dbReference type="SUPFAM" id="SSF63829">
    <property type="entry name" value="Calcium-dependent phosphotriesterase"/>
    <property type="match status" value="1"/>
</dbReference>
<dbReference type="Gene3D" id="2.120.10.30">
    <property type="entry name" value="TolB, C-terminal domain"/>
    <property type="match status" value="1"/>
</dbReference>
<organism evidence="1">
    <name type="scientific">Olea europaea</name>
    <name type="common">Common olive</name>
    <dbReference type="NCBI Taxonomy" id="4146"/>
    <lineage>
        <taxon>Eukaryota</taxon>
        <taxon>Viridiplantae</taxon>
        <taxon>Streptophyta</taxon>
        <taxon>Embryophyta</taxon>
        <taxon>Tracheophyta</taxon>
        <taxon>Spermatophyta</taxon>
        <taxon>Magnoliopsida</taxon>
        <taxon>eudicotyledons</taxon>
        <taxon>Gunneridae</taxon>
        <taxon>Pentapetalae</taxon>
        <taxon>asterids</taxon>
        <taxon>lamiids</taxon>
        <taxon>Lamiales</taxon>
        <taxon>Oleaceae</taxon>
        <taxon>Oleeae</taxon>
        <taxon>Olea</taxon>
    </lineage>
</organism>
<name>J7FUX7_OLEEU</name>
<dbReference type="GO" id="GO:0016787">
    <property type="term" value="F:hydrolase activity"/>
    <property type="evidence" value="ECO:0007669"/>
    <property type="project" value="TreeGrafter"/>
</dbReference>
<sequence length="72" mass="7811">LAFASGVTHSADLHFLIICESCTITGLMYWLKEEKMGQTLIFIDNLPGGPDSLNLAPHGSFYIALLQMSPNG</sequence>
<feature type="non-terminal residue" evidence="1">
    <location>
        <position position="72"/>
    </location>
</feature>
<dbReference type="EMBL" id="JQ711505">
    <property type="protein sequence ID" value="AFP49315.1"/>
    <property type="molecule type" value="mRNA"/>
</dbReference>
<feature type="non-terminal residue" evidence="1">
    <location>
        <position position="1"/>
    </location>
</feature>
<protein>
    <submittedName>
        <fullName evidence="1">Adipocyte plasma membrane-associated protein-like protein</fullName>
    </submittedName>
</protein>
<accession>J7FUX7</accession>
<dbReference type="PANTHER" id="PTHR10426:SF68">
    <property type="entry name" value="OS07G0614000 PROTEIN"/>
    <property type="match status" value="1"/>
</dbReference>
<dbReference type="AlphaFoldDB" id="J7FUX7"/>